<reference evidence="1" key="1">
    <citation type="submission" date="2021-03" db="EMBL/GenBank/DDBJ databases">
        <authorList>
            <person name="Bekaert M."/>
        </authorList>
    </citation>
    <scope>NUCLEOTIDE SEQUENCE</scope>
</reference>
<comment type="caution">
    <text evidence="1">The sequence shown here is derived from an EMBL/GenBank/DDBJ whole genome shotgun (WGS) entry which is preliminary data.</text>
</comment>
<evidence type="ECO:0008006" key="3">
    <source>
        <dbReference type="Google" id="ProtNLM"/>
    </source>
</evidence>
<organism evidence="1 2">
    <name type="scientific">Mytilus edulis</name>
    <name type="common">Blue mussel</name>
    <dbReference type="NCBI Taxonomy" id="6550"/>
    <lineage>
        <taxon>Eukaryota</taxon>
        <taxon>Metazoa</taxon>
        <taxon>Spiralia</taxon>
        <taxon>Lophotrochozoa</taxon>
        <taxon>Mollusca</taxon>
        <taxon>Bivalvia</taxon>
        <taxon>Autobranchia</taxon>
        <taxon>Pteriomorphia</taxon>
        <taxon>Mytilida</taxon>
        <taxon>Mytiloidea</taxon>
        <taxon>Mytilidae</taxon>
        <taxon>Mytilinae</taxon>
        <taxon>Mytilus</taxon>
    </lineage>
</organism>
<gene>
    <name evidence="1" type="ORF">MEDL_38492</name>
</gene>
<keyword evidence="2" id="KW-1185">Reference proteome</keyword>
<dbReference type="OrthoDB" id="6773122at2759"/>
<proteinExistence type="predicted"/>
<evidence type="ECO:0000313" key="1">
    <source>
        <dbReference type="EMBL" id="CAG2225361.1"/>
    </source>
</evidence>
<dbReference type="Proteomes" id="UP000683360">
    <property type="component" value="Unassembled WGS sequence"/>
</dbReference>
<sequence>MRTRYRLGRDSVAYVCNIVGDKLRRCTTKETALAVEQQVDLCRALRFYASGELCCKQTPSDSSTIVNQQISIISNKLDKIQRKTETLTQQTKLVAFTACLSAYAEGVQKGQTIKLGDIKSSFGVGSLKELNSSGRFTTRDSGLYQVIAIVNSHTNAAAFTINKNNAAIMSGFVAEHFDRGRVFTSIIPV</sequence>
<dbReference type="EMBL" id="CAJPWZ010001847">
    <property type="protein sequence ID" value="CAG2225361.1"/>
    <property type="molecule type" value="Genomic_DNA"/>
</dbReference>
<evidence type="ECO:0000313" key="2">
    <source>
        <dbReference type="Proteomes" id="UP000683360"/>
    </source>
</evidence>
<accession>A0A8S3SX34</accession>
<dbReference type="AlphaFoldDB" id="A0A8S3SX34"/>
<protein>
    <recommendedName>
        <fullName evidence="3">C1q domain-containing protein</fullName>
    </recommendedName>
</protein>
<name>A0A8S3SX34_MYTED</name>